<keyword evidence="3 6" id="KW-1133">Transmembrane helix</keyword>
<evidence type="ECO:0000256" key="4">
    <source>
        <dbReference type="ARBA" id="ARBA00023136"/>
    </source>
</evidence>
<organism evidence="7 9">
    <name type="scientific">Paracoccus halophilus</name>
    <dbReference type="NCBI Taxonomy" id="376733"/>
    <lineage>
        <taxon>Bacteria</taxon>
        <taxon>Pseudomonadati</taxon>
        <taxon>Pseudomonadota</taxon>
        <taxon>Alphaproteobacteria</taxon>
        <taxon>Rhodobacterales</taxon>
        <taxon>Paracoccaceae</taxon>
        <taxon>Paracoccus</taxon>
    </lineage>
</organism>
<evidence type="ECO:0000256" key="2">
    <source>
        <dbReference type="ARBA" id="ARBA00022692"/>
    </source>
</evidence>
<accession>A0A099F8K0</accession>
<feature type="transmembrane region" description="Helical" evidence="6">
    <location>
        <begin position="24"/>
        <end position="44"/>
    </location>
</feature>
<keyword evidence="4 6" id="KW-0472">Membrane</keyword>
<evidence type="ECO:0000313" key="9">
    <source>
        <dbReference type="Proteomes" id="UP000029846"/>
    </source>
</evidence>
<dbReference type="AlphaFoldDB" id="A0A099F8K0"/>
<dbReference type="eggNOG" id="COG2321">
    <property type="taxonomic scope" value="Bacteria"/>
</dbReference>
<keyword evidence="2 6" id="KW-0812">Transmembrane</keyword>
<protein>
    <submittedName>
        <fullName evidence="7">Membrane protein</fullName>
    </submittedName>
</protein>
<dbReference type="PANTHER" id="PTHR30168:SF0">
    <property type="entry name" value="INNER MEMBRANE PROTEIN"/>
    <property type="match status" value="1"/>
</dbReference>
<feature type="region of interest" description="Disordered" evidence="5">
    <location>
        <begin position="1"/>
        <end position="23"/>
    </location>
</feature>
<dbReference type="GO" id="GO:0016020">
    <property type="term" value="C:membrane"/>
    <property type="evidence" value="ECO:0007669"/>
    <property type="project" value="UniProtKB-SubCell"/>
</dbReference>
<dbReference type="InterPro" id="IPR007343">
    <property type="entry name" value="Uncharacterised_pept_Zn_put"/>
</dbReference>
<dbReference type="Proteomes" id="UP000029846">
    <property type="component" value="Unassembled WGS sequence"/>
</dbReference>
<evidence type="ECO:0000256" key="6">
    <source>
        <dbReference type="SAM" id="Phobius"/>
    </source>
</evidence>
<reference evidence="7 9" key="2">
    <citation type="submission" date="2014-10" db="EMBL/GenBank/DDBJ databases">
        <title>Paracoccus sanguinis sp. nov., isolated from clinical specimens of New York State patients.</title>
        <authorList>
            <person name="Mingle L.A."/>
            <person name="Cole J.A."/>
            <person name="Lapierre P."/>
            <person name="Musser K.A."/>
        </authorList>
    </citation>
    <scope>NUCLEOTIDE SEQUENCE [LARGE SCALE GENOMIC DNA]</scope>
    <source>
        <strain evidence="7 9">JCM 14014</strain>
    </source>
</reference>
<name>A0A099F8K0_9RHOB</name>
<evidence type="ECO:0000256" key="3">
    <source>
        <dbReference type="ARBA" id="ARBA00022989"/>
    </source>
</evidence>
<dbReference type="Proteomes" id="UP000182312">
    <property type="component" value="Unassembled WGS sequence"/>
</dbReference>
<dbReference type="OrthoDB" id="9774900at2"/>
<dbReference type="Pfam" id="PF04228">
    <property type="entry name" value="Zn_peptidase"/>
    <property type="match status" value="1"/>
</dbReference>
<evidence type="ECO:0000256" key="5">
    <source>
        <dbReference type="SAM" id="MobiDB-lite"/>
    </source>
</evidence>
<sequence length="284" mass="30660">MEWRGRRGSRNVQDRRGRGGRGRAAGGMGIFGLIAVLAVGYFFGIDISPLMNATDQGGGQGETRELTAQEQEIGQFVSVVLADTEDVWARVLPQQAGTQYREPRLVMFSGIDSSACGTAQSAMGPFYCPGDQTIYLDTAFFATMSRRMGAGGDFAYAYVIAHEIGHHVQNVLGILGQTMRARQQSSEGAANRISVLTELQADCLAGIWARQAHEQFGTIEPGDVEEAMTAAAAVGDDTLMQNAGRAVVPDAFTHGSSEQRMAWFRRGFESGQMAQCDSFAADRR</sequence>
<reference evidence="7 9" key="1">
    <citation type="submission" date="2014-09" db="EMBL/GenBank/DDBJ databases">
        <authorList>
            <person name="McGinnis J.M."/>
            <person name="Wolfgang W.J."/>
        </authorList>
    </citation>
    <scope>NUCLEOTIDE SEQUENCE [LARGE SCALE GENOMIC DNA]</scope>
    <source>
        <strain evidence="7 9">JCM 14014</strain>
    </source>
</reference>
<dbReference type="RefSeq" id="WP_036738515.1">
    <property type="nucleotide sequence ID" value="NZ_FOJO01000001.1"/>
</dbReference>
<dbReference type="EMBL" id="JRKN01000002">
    <property type="protein sequence ID" value="KGJ06538.1"/>
    <property type="molecule type" value="Genomic_DNA"/>
</dbReference>
<evidence type="ECO:0000256" key="1">
    <source>
        <dbReference type="ARBA" id="ARBA00004167"/>
    </source>
</evidence>
<evidence type="ECO:0000313" key="8">
    <source>
        <dbReference type="EMBL" id="SFA37802.1"/>
    </source>
</evidence>
<keyword evidence="9" id="KW-1185">Reference proteome</keyword>
<evidence type="ECO:0000313" key="7">
    <source>
        <dbReference type="EMBL" id="KGJ06538.1"/>
    </source>
</evidence>
<dbReference type="STRING" id="376733.SAMN04487972_1019"/>
<dbReference type="EMBL" id="FOJO01000001">
    <property type="protein sequence ID" value="SFA37802.1"/>
    <property type="molecule type" value="Genomic_DNA"/>
</dbReference>
<gene>
    <name evidence="7" type="ORF">IT41_02545</name>
    <name evidence="8" type="ORF">SAMN04487972_1019</name>
</gene>
<dbReference type="PANTHER" id="PTHR30168">
    <property type="entry name" value="PUTATIVE MEMBRANE PROTEIN YPFJ"/>
    <property type="match status" value="1"/>
</dbReference>
<comment type="subcellular location">
    <subcellularLocation>
        <location evidence="1">Membrane</location>
        <topology evidence="1">Single-pass membrane protein</topology>
    </subcellularLocation>
</comment>
<proteinExistence type="predicted"/>
<reference evidence="8 10" key="3">
    <citation type="submission" date="2016-10" db="EMBL/GenBank/DDBJ databases">
        <authorList>
            <person name="de Groot N.N."/>
        </authorList>
    </citation>
    <scope>NUCLEOTIDE SEQUENCE [LARGE SCALE GENOMIC DNA]</scope>
    <source>
        <strain evidence="8 10">CGMCC 1.6117</strain>
    </source>
</reference>
<evidence type="ECO:0000313" key="10">
    <source>
        <dbReference type="Proteomes" id="UP000182312"/>
    </source>
</evidence>